<sequence length="674" mass="71073">MGWRLGIDIGGTFTDVIAVAEDGVTRRSGKAPSRPAEPVRAIIDAIAAVSLTWPEVDEIVHGTTIVTNDIVEERFRPAALVATRGFSDTIEIGRGSRRHLYRLDLPPKAEPLIPASGRFEVRERVGPDGRVIEPLTEAEIERVVDEILAAGLDTVAVCLIHAYANPEHEVRLGKRLREAIPFVSLSHEISPEAREFERMSTTALNAMMMARITRHLALIAERRPEASRLHLIHSASGMAAPELIAERPLMLAMSGPAAGVSASRFATDRLGIDHALTFDMGGTTTDVCLIVDGKAEIALNRELGGRRIRLPMVAVDSVGAGGGSIARLSSGALTVGPQSAGASPGPACYGRGGEAATVADADLLLGYLNPGRTLGKAVTLSPEAAEAAIGRLAAEMGFAIPEAAVGIVRVVHANMARALRRATVERGVDIRDFALIAFGGAGPMHAAEVARLCGIGRIVVPEFSSGFSALGCVDARMSFSRQMTVNVRSTAWDQARLDGMVAAQTSELAGALARAGYPPERLATSHVAGIRYSGQSYETPITDPALGDPAALGAQFDAAHRALYGYATGEPWELVNIRTEVAAPGKAAPAGAAHAPSPAEPAAGPLQEGERLVTYETGERHPTPVYARGSLPAGLRIAGPAIIEDEWSTIVVPPGDVLWRENRDDLFIAVRLPA</sequence>
<evidence type="ECO:0000259" key="1">
    <source>
        <dbReference type="Pfam" id="PF01968"/>
    </source>
</evidence>
<dbReference type="InterPro" id="IPR008040">
    <property type="entry name" value="Hydant_A_N"/>
</dbReference>
<dbReference type="InterPro" id="IPR049517">
    <property type="entry name" value="ACX-like_C"/>
</dbReference>
<dbReference type="Pfam" id="PF05378">
    <property type="entry name" value="Hydant_A_N"/>
    <property type="match status" value="1"/>
</dbReference>
<evidence type="ECO:0000313" key="4">
    <source>
        <dbReference type="EMBL" id="TNC08187.1"/>
    </source>
</evidence>
<protein>
    <submittedName>
        <fullName evidence="4">Hydantoinase/oxoprolinase family protein</fullName>
    </submittedName>
</protein>
<organism evidence="4 5">
    <name type="scientific">Methylobacterium terricola</name>
    <dbReference type="NCBI Taxonomy" id="2583531"/>
    <lineage>
        <taxon>Bacteria</taxon>
        <taxon>Pseudomonadati</taxon>
        <taxon>Pseudomonadota</taxon>
        <taxon>Alphaproteobacteria</taxon>
        <taxon>Hyphomicrobiales</taxon>
        <taxon>Methylobacteriaceae</taxon>
        <taxon>Methylobacterium</taxon>
    </lineage>
</organism>
<dbReference type="RefSeq" id="WP_139039666.1">
    <property type="nucleotide sequence ID" value="NZ_VDDA01000026.1"/>
</dbReference>
<gene>
    <name evidence="4" type="ORF">FF100_30240</name>
</gene>
<dbReference type="GO" id="GO:0017168">
    <property type="term" value="F:5-oxoprolinase (ATP-hydrolyzing) activity"/>
    <property type="evidence" value="ECO:0007669"/>
    <property type="project" value="TreeGrafter"/>
</dbReference>
<name>A0A5C4L9Y8_9HYPH</name>
<evidence type="ECO:0000313" key="5">
    <source>
        <dbReference type="Proteomes" id="UP000305267"/>
    </source>
</evidence>
<dbReference type="EMBL" id="VDDA01000026">
    <property type="protein sequence ID" value="TNC08187.1"/>
    <property type="molecule type" value="Genomic_DNA"/>
</dbReference>
<feature type="domain" description="Hydantoinase A/oxoprolinase" evidence="1">
    <location>
        <begin position="198"/>
        <end position="478"/>
    </location>
</feature>
<feature type="domain" description="Hydantoinase/oxoprolinase N-terminal" evidence="2">
    <location>
        <begin position="4"/>
        <end position="179"/>
    </location>
</feature>
<evidence type="ECO:0000259" key="3">
    <source>
        <dbReference type="Pfam" id="PF19278"/>
    </source>
</evidence>
<feature type="domain" description="Acetophenone carboxylase-like C-terminal" evidence="3">
    <location>
        <begin position="588"/>
        <end position="658"/>
    </location>
</feature>
<dbReference type="PANTHER" id="PTHR11365">
    <property type="entry name" value="5-OXOPROLINASE RELATED"/>
    <property type="match status" value="1"/>
</dbReference>
<dbReference type="PANTHER" id="PTHR11365:SF23">
    <property type="entry name" value="HYPOTHETICAL 5-OXOPROLINASE (EUROFUNG)-RELATED"/>
    <property type="match status" value="1"/>
</dbReference>
<dbReference type="AlphaFoldDB" id="A0A5C4L9Y8"/>
<dbReference type="GO" id="GO:0006749">
    <property type="term" value="P:glutathione metabolic process"/>
    <property type="evidence" value="ECO:0007669"/>
    <property type="project" value="TreeGrafter"/>
</dbReference>
<accession>A0A5C4L9Y8</accession>
<evidence type="ECO:0000259" key="2">
    <source>
        <dbReference type="Pfam" id="PF05378"/>
    </source>
</evidence>
<keyword evidence="5" id="KW-1185">Reference proteome</keyword>
<dbReference type="Pfam" id="PF01968">
    <property type="entry name" value="Hydantoinase_A"/>
    <property type="match status" value="1"/>
</dbReference>
<dbReference type="InterPro" id="IPR045079">
    <property type="entry name" value="Oxoprolinase-like"/>
</dbReference>
<dbReference type="OrthoDB" id="9759608at2"/>
<dbReference type="GO" id="GO:0005829">
    <property type="term" value="C:cytosol"/>
    <property type="evidence" value="ECO:0007669"/>
    <property type="project" value="TreeGrafter"/>
</dbReference>
<dbReference type="InterPro" id="IPR002821">
    <property type="entry name" value="Hydantoinase_A"/>
</dbReference>
<dbReference type="Pfam" id="PF19278">
    <property type="entry name" value="Hydant_A_C"/>
    <property type="match status" value="1"/>
</dbReference>
<dbReference type="SUPFAM" id="SSF53067">
    <property type="entry name" value="Actin-like ATPase domain"/>
    <property type="match status" value="1"/>
</dbReference>
<comment type="caution">
    <text evidence="4">The sequence shown here is derived from an EMBL/GenBank/DDBJ whole genome shotgun (WGS) entry which is preliminary data.</text>
</comment>
<dbReference type="InterPro" id="IPR043129">
    <property type="entry name" value="ATPase_NBD"/>
</dbReference>
<reference evidence="4 5" key="1">
    <citation type="submission" date="2019-06" db="EMBL/GenBank/DDBJ databases">
        <title>Genome of Methylobacterium sp. 17Sr1-39.</title>
        <authorList>
            <person name="Seo T."/>
        </authorList>
    </citation>
    <scope>NUCLEOTIDE SEQUENCE [LARGE SCALE GENOMIC DNA]</scope>
    <source>
        <strain evidence="4 5">17Sr1-39</strain>
    </source>
</reference>
<dbReference type="Proteomes" id="UP000305267">
    <property type="component" value="Unassembled WGS sequence"/>
</dbReference>
<proteinExistence type="predicted"/>